<dbReference type="Proteomes" id="UP000580250">
    <property type="component" value="Unassembled WGS sequence"/>
</dbReference>
<comment type="caution">
    <text evidence="1">The sequence shown here is derived from an EMBL/GenBank/DDBJ whole genome shotgun (WGS) entry which is preliminary data.</text>
</comment>
<organism evidence="1 2">
    <name type="scientific">Meloidogyne enterolobii</name>
    <name type="common">Root-knot nematode worm</name>
    <name type="synonym">Meloidogyne mayaguensis</name>
    <dbReference type="NCBI Taxonomy" id="390850"/>
    <lineage>
        <taxon>Eukaryota</taxon>
        <taxon>Metazoa</taxon>
        <taxon>Ecdysozoa</taxon>
        <taxon>Nematoda</taxon>
        <taxon>Chromadorea</taxon>
        <taxon>Rhabditida</taxon>
        <taxon>Tylenchina</taxon>
        <taxon>Tylenchomorpha</taxon>
        <taxon>Tylenchoidea</taxon>
        <taxon>Meloidogynidae</taxon>
        <taxon>Meloidogyninae</taxon>
        <taxon>Meloidogyne</taxon>
    </lineage>
</organism>
<evidence type="ECO:0000313" key="1">
    <source>
        <dbReference type="EMBL" id="CAD2163112.1"/>
    </source>
</evidence>
<dbReference type="AlphaFoldDB" id="A0A6V7UQ95"/>
<proteinExistence type="predicted"/>
<sequence length="516" mass="59917">MEGIERKITNLEKEIVNLGINSNGLPLPEYYSGLEDFDSYLRRFNKLATAHQWTAARCCQILPLYLTDEARAIYDSLDGDAKGTWKNVTDALALKLKKLNSKESARRILSTRKQEAHESILEFAQKIRGLISKAFPENSFTEILGETPEARLLRMKNWRDDIAKDYFKNGLRMEIKEKLAFQPTNSMEDAINCAKEIEEIQNALKEDKCRFYQNNLTEKALTEVNAVRAEVNAIKERVEKERVFPSQNLRERQRNEWRGRGNFPTRTNWNSGWSRGNRNFYRENRTGYQNNNWRGNYNRGGFQGRWGQRRGAGAFNSNRIPIGSQRNFDSGAGPSSSARINSLTMPFITIMMILMAYCPGIYSQYQICPKEKLGISVDFPSAQDCNLPPTHRMEIKNVTLFLPKLIPRYFPIYRCWIEKHEKCTESFLKIFTNDLPVKLEKTITSPEICRKLTKGSRLSRLNEVTWKTPNPIQKEYVWFGKQCIQGKNYFLEEGEGAIINNKIENKFWRFQNINGS</sequence>
<dbReference type="EMBL" id="CAJEWN010000096">
    <property type="protein sequence ID" value="CAD2163112.1"/>
    <property type="molecule type" value="Genomic_DNA"/>
</dbReference>
<evidence type="ECO:0000313" key="2">
    <source>
        <dbReference type="Proteomes" id="UP000580250"/>
    </source>
</evidence>
<dbReference type="PANTHER" id="PTHR33223:SF6">
    <property type="entry name" value="CCHC-TYPE DOMAIN-CONTAINING PROTEIN"/>
    <property type="match status" value="1"/>
</dbReference>
<dbReference type="PANTHER" id="PTHR33223">
    <property type="entry name" value="CCHC-TYPE DOMAIN-CONTAINING PROTEIN"/>
    <property type="match status" value="1"/>
</dbReference>
<gene>
    <name evidence="1" type="ORF">MENT_LOCUS15807</name>
</gene>
<accession>A0A6V7UQ95</accession>
<protein>
    <submittedName>
        <fullName evidence="1">Uncharacterized protein</fullName>
    </submittedName>
</protein>
<name>A0A6V7UQ95_MELEN</name>
<dbReference type="OrthoDB" id="6086417at2759"/>
<reference evidence="1 2" key="1">
    <citation type="submission" date="2020-08" db="EMBL/GenBank/DDBJ databases">
        <authorList>
            <person name="Koutsovoulos G."/>
            <person name="Danchin GJ E."/>
        </authorList>
    </citation>
    <scope>NUCLEOTIDE SEQUENCE [LARGE SCALE GENOMIC DNA]</scope>
</reference>